<accession>A0ABD3GH77</accession>
<gene>
    <name evidence="2" type="ORF">R1sor_020760</name>
</gene>
<sequence length="157" mass="18871">MSKTTTEIWRDQVERLIKWTEKYKKTDHRWRRINEEETREKQLFVVEGDVNREPCYSWIYRVRCILCSNKFELVPQKRNLEHNLRRHLCSEKHRERIDVDPSLKGGIRTGDKGRPKRSDPRDTKRQRSIETFFGSNRHPTTTSESLTTSSSQFTHPV</sequence>
<feature type="compositionally biased region" description="Basic and acidic residues" evidence="1">
    <location>
        <begin position="109"/>
        <end position="128"/>
    </location>
</feature>
<name>A0ABD3GH77_9MARC</name>
<dbReference type="AlphaFoldDB" id="A0ABD3GH77"/>
<comment type="caution">
    <text evidence="2">The sequence shown here is derived from an EMBL/GenBank/DDBJ whole genome shotgun (WGS) entry which is preliminary data.</text>
</comment>
<keyword evidence="3" id="KW-1185">Reference proteome</keyword>
<evidence type="ECO:0000313" key="3">
    <source>
        <dbReference type="Proteomes" id="UP001633002"/>
    </source>
</evidence>
<evidence type="ECO:0008006" key="4">
    <source>
        <dbReference type="Google" id="ProtNLM"/>
    </source>
</evidence>
<evidence type="ECO:0000256" key="1">
    <source>
        <dbReference type="SAM" id="MobiDB-lite"/>
    </source>
</evidence>
<evidence type="ECO:0000313" key="2">
    <source>
        <dbReference type="EMBL" id="KAL3677804.1"/>
    </source>
</evidence>
<protein>
    <recommendedName>
        <fullName evidence="4">SPIN-DOC-like zinc-finger domain-containing protein</fullName>
    </recommendedName>
</protein>
<reference evidence="2 3" key="1">
    <citation type="submission" date="2024-09" db="EMBL/GenBank/DDBJ databases">
        <title>Chromosome-scale assembly of Riccia sorocarpa.</title>
        <authorList>
            <person name="Paukszto L."/>
        </authorList>
    </citation>
    <scope>NUCLEOTIDE SEQUENCE [LARGE SCALE GENOMIC DNA]</scope>
    <source>
        <strain evidence="2">LP-2024</strain>
        <tissue evidence="2">Aerial parts of the thallus</tissue>
    </source>
</reference>
<dbReference type="EMBL" id="JBJQOH010000007">
    <property type="protein sequence ID" value="KAL3677804.1"/>
    <property type="molecule type" value="Genomic_DNA"/>
</dbReference>
<feature type="region of interest" description="Disordered" evidence="1">
    <location>
        <begin position="99"/>
        <end position="157"/>
    </location>
</feature>
<dbReference type="Proteomes" id="UP001633002">
    <property type="component" value="Unassembled WGS sequence"/>
</dbReference>
<proteinExistence type="predicted"/>
<feature type="compositionally biased region" description="Low complexity" evidence="1">
    <location>
        <begin position="140"/>
        <end position="151"/>
    </location>
</feature>
<organism evidence="2 3">
    <name type="scientific">Riccia sorocarpa</name>
    <dbReference type="NCBI Taxonomy" id="122646"/>
    <lineage>
        <taxon>Eukaryota</taxon>
        <taxon>Viridiplantae</taxon>
        <taxon>Streptophyta</taxon>
        <taxon>Embryophyta</taxon>
        <taxon>Marchantiophyta</taxon>
        <taxon>Marchantiopsida</taxon>
        <taxon>Marchantiidae</taxon>
        <taxon>Marchantiales</taxon>
        <taxon>Ricciaceae</taxon>
        <taxon>Riccia</taxon>
    </lineage>
</organism>